<accession>A0A0W0D5E7</accession>
<feature type="compositionally biased region" description="Polar residues" evidence="1">
    <location>
        <begin position="348"/>
        <end position="359"/>
    </location>
</feature>
<feature type="compositionally biased region" description="Polar residues" evidence="1">
    <location>
        <begin position="664"/>
        <end position="678"/>
    </location>
</feature>
<feature type="compositionally biased region" description="Basic and acidic residues" evidence="1">
    <location>
        <begin position="679"/>
        <end position="696"/>
    </location>
</feature>
<dbReference type="Proteomes" id="UP000054886">
    <property type="component" value="Unassembled WGS sequence"/>
</dbReference>
<feature type="region of interest" description="Disordered" evidence="1">
    <location>
        <begin position="384"/>
        <end position="443"/>
    </location>
</feature>
<dbReference type="VEuPathDB" id="FungiDB:B1J91_G05544g"/>
<feature type="compositionally biased region" description="Polar residues" evidence="1">
    <location>
        <begin position="456"/>
        <end position="481"/>
    </location>
</feature>
<organism evidence="2 3">
    <name type="scientific">Candida glabrata</name>
    <name type="common">Yeast</name>
    <name type="synonym">Torulopsis glabrata</name>
    <dbReference type="NCBI Taxonomy" id="5478"/>
    <lineage>
        <taxon>Eukaryota</taxon>
        <taxon>Fungi</taxon>
        <taxon>Dikarya</taxon>
        <taxon>Ascomycota</taxon>
        <taxon>Saccharomycotina</taxon>
        <taxon>Saccharomycetes</taxon>
        <taxon>Saccharomycetales</taxon>
        <taxon>Saccharomycetaceae</taxon>
        <taxon>Nakaseomyces</taxon>
    </lineage>
</organism>
<feature type="region of interest" description="Disordered" evidence="1">
    <location>
        <begin position="1"/>
        <end position="301"/>
    </location>
</feature>
<feature type="compositionally biased region" description="Basic and acidic residues" evidence="1">
    <location>
        <begin position="10"/>
        <end position="23"/>
    </location>
</feature>
<gene>
    <name evidence="2" type="ORF">AO440_001713</name>
</gene>
<evidence type="ECO:0000313" key="2">
    <source>
        <dbReference type="EMBL" id="KTB07092.1"/>
    </source>
</evidence>
<feature type="compositionally biased region" description="Basic and acidic residues" evidence="1">
    <location>
        <begin position="79"/>
        <end position="88"/>
    </location>
</feature>
<evidence type="ECO:0000256" key="1">
    <source>
        <dbReference type="SAM" id="MobiDB-lite"/>
    </source>
</evidence>
<dbReference type="EMBL" id="LLZZ01000108">
    <property type="protein sequence ID" value="KTB07092.1"/>
    <property type="molecule type" value="Genomic_DNA"/>
</dbReference>
<evidence type="ECO:0000313" key="3">
    <source>
        <dbReference type="Proteomes" id="UP000054886"/>
    </source>
</evidence>
<protein>
    <submittedName>
        <fullName evidence="2">Uncharacterized protein</fullName>
    </submittedName>
</protein>
<name>A0A0W0D5E7_CANGB</name>
<comment type="caution">
    <text evidence="2">The sequence shown here is derived from an EMBL/GenBank/DDBJ whole genome shotgun (WGS) entry which is preliminary data.</text>
</comment>
<feature type="compositionally biased region" description="Polar residues" evidence="1">
    <location>
        <begin position="431"/>
        <end position="443"/>
    </location>
</feature>
<feature type="compositionally biased region" description="Polar residues" evidence="1">
    <location>
        <begin position="207"/>
        <end position="241"/>
    </location>
</feature>
<reference evidence="2 3" key="1">
    <citation type="submission" date="2015-10" db="EMBL/GenBank/DDBJ databases">
        <title>Draft genomes sequences of Candida glabrata isolates 1A, 1B, 2A, 2B, 3A and 3B.</title>
        <authorList>
            <person name="Haavelsrud O.E."/>
            <person name="Gaustad P."/>
        </authorList>
    </citation>
    <scope>NUCLEOTIDE SEQUENCE [LARGE SCALE GENOMIC DNA]</scope>
    <source>
        <strain evidence="2">910700640</strain>
    </source>
</reference>
<feature type="compositionally biased region" description="Low complexity" evidence="1">
    <location>
        <begin position="409"/>
        <end position="423"/>
    </location>
</feature>
<proteinExistence type="predicted"/>
<feature type="compositionally biased region" description="Polar residues" evidence="1">
    <location>
        <begin position="517"/>
        <end position="552"/>
    </location>
</feature>
<feature type="compositionally biased region" description="Basic and acidic residues" evidence="1">
    <location>
        <begin position="269"/>
        <end position="283"/>
    </location>
</feature>
<dbReference type="VEuPathDB" id="FungiDB:CAGL0G05544g"/>
<feature type="compositionally biased region" description="Basic and acidic residues" evidence="1">
    <location>
        <begin position="44"/>
        <end position="59"/>
    </location>
</feature>
<dbReference type="AlphaFoldDB" id="A0A0W0D5E7"/>
<feature type="region of interest" description="Disordered" evidence="1">
    <location>
        <begin position="506"/>
        <end position="807"/>
    </location>
</feature>
<feature type="compositionally biased region" description="Basic and acidic residues" evidence="1">
    <location>
        <begin position="564"/>
        <end position="595"/>
    </location>
</feature>
<feature type="compositionally biased region" description="Polar residues" evidence="1">
    <location>
        <begin position="128"/>
        <end position="144"/>
    </location>
</feature>
<dbReference type="VEuPathDB" id="FungiDB:GWK60_G05357"/>
<dbReference type="VEuPathDB" id="FungiDB:GVI51_G05379"/>
<feature type="compositionally biased region" description="Polar residues" evidence="1">
    <location>
        <begin position="284"/>
        <end position="294"/>
    </location>
</feature>
<sequence length="807" mass="88345">MLKFSKPRSPNKDKEENNKDKEPLALGNKPFEKVNSADIGNDSKYADFFDEQRRKEKQFSHSTTKPVEYKLPEMQTGDDTARKLEGDGTKTQAGLGFGSLTKPFRRFSASHKSGNDQSVAAVHGEIDNTGQTADRSLKPTNLFTGFTERRKSKSKQESSADRRRSSLPTSHVAIEDKPPTNTGVVIPSHPQGGFTGNTGIKNEIQTEKQNFSHAVEMHNNNNKTKSDSGSMWNSTSKNATARESGDNSNEDSHMGNPNVQLSGTVFDRTSAKGRDILKKDEPKTYSSNNQNFSGINRKPSAVEENYSTAKGYSEYNDSNEIPLSTITGTVGNDSTSKTQFEKNVISTPSKTGIQKTHVNPTPPLSPKEIQQADHLDHEGRTFTGIGLGTKKESLGSGNNYSDNPHIIKKTNNSNGSGVNNGKSLDPKTADTDNSSSGKEVHNGVSTMTAGLGLNKHVNSYTGTNNNSNRGQKQFGVQSGHTDSGHNKTPKTEDLVEELPQGGALFGTLADQDKNTSHSKSTQSGGSMGQNHHSGTSHPQNKGMSNTSTSMQSGKLGPEQMNITEPKDMNSRKFVERESHNNDLEQSLDPRSKEINPLKNLNISEPKTDDAKQYVQRENSAAKPQRQNNFPVGMMNVEEPQEVYSEKRNTGMTTSGLPNLDRSELQTSQSFTSRNSIKSKNLDDLDPIKDNDQDQRHGTRQGSGLGHGHDHGAGRGYNNFNDDEKLSPVTSNDQAGHNHLKYRNSLVDPDVPTYQAVPKSHGEHVIHGSPMDYKYSEGKSSSTPRSEQRKSQSKASTGKKKLKETLRS</sequence>
<feature type="region of interest" description="Disordered" evidence="1">
    <location>
        <begin position="348"/>
        <end position="368"/>
    </location>
</feature>
<feature type="compositionally biased region" description="Basic and acidic residues" evidence="1">
    <location>
        <begin position="154"/>
        <end position="164"/>
    </location>
</feature>
<feature type="region of interest" description="Disordered" evidence="1">
    <location>
        <begin position="455"/>
        <end position="491"/>
    </location>
</feature>
<feature type="compositionally biased region" description="Basic and acidic residues" evidence="1">
    <location>
        <begin position="482"/>
        <end position="491"/>
    </location>
</feature>